<evidence type="ECO:0000256" key="2">
    <source>
        <dbReference type="ARBA" id="ARBA00006285"/>
    </source>
</evidence>
<comment type="catalytic activity">
    <reaction evidence="1 7">
        <text>Hydrolysis of terminal non-reducing N-acetyl-D-hexosamine residues in N-acetyl-beta-D-hexosaminides.</text>
        <dbReference type="EC" id="3.2.1.52"/>
    </reaction>
</comment>
<feature type="domain" description="Glycoside hydrolase family 20 catalytic" evidence="9">
    <location>
        <begin position="218"/>
        <end position="522"/>
    </location>
</feature>
<evidence type="ECO:0000256" key="7">
    <source>
        <dbReference type="PIRNR" id="PIRNR001093"/>
    </source>
</evidence>
<dbReference type="PANTHER" id="PTHR22600">
    <property type="entry name" value="BETA-HEXOSAMINIDASE"/>
    <property type="match status" value="1"/>
</dbReference>
<dbReference type="OMA" id="SPKHVYT"/>
<accession>A0A8T2V0Z8</accession>
<evidence type="ECO:0000256" key="3">
    <source>
        <dbReference type="ARBA" id="ARBA00022729"/>
    </source>
</evidence>
<comment type="similarity">
    <text evidence="2 7">Belongs to the glycosyl hydrolase 20 family.</text>
</comment>
<reference evidence="11" key="1">
    <citation type="submission" date="2021-08" db="EMBL/GenBank/DDBJ databases">
        <title>WGS assembly of Ceratopteris richardii.</title>
        <authorList>
            <person name="Marchant D.B."/>
            <person name="Chen G."/>
            <person name="Jenkins J."/>
            <person name="Shu S."/>
            <person name="Leebens-Mack J."/>
            <person name="Grimwood J."/>
            <person name="Schmutz J."/>
            <person name="Soltis P."/>
            <person name="Soltis D."/>
            <person name="Chen Z.-H."/>
        </authorList>
    </citation>
    <scope>NUCLEOTIDE SEQUENCE</scope>
    <source>
        <strain evidence="11">Whitten #5841</strain>
        <tissue evidence="11">Leaf</tissue>
    </source>
</reference>
<sequence>MVRHKEVMKMRTYMIEKVVLVASIFSIVVDASRYIHRPDGAGPRLWSLPIQRSFVADDDSVIRLWPMPSQVTRGNSSISVSPNLGISLLVAGLRESQSSAIVVETFTRYKQIIFRHFESDPAKLNPIKVSVDSKQLYLDTIHVNITLDDDDLDFDTDEEYHLFIPSDLDTEQAYLQANTIYGAVRGLETFSQLCIFNFTSKETEIRSAPWDIVDSPRFKYRGLLLDTSRHYQPVEAIKQVLDSMAYAKLNVLHWHIVDEESFPLEIPSLPKLWNGAYSSSERYTTSDAREIVRYAKARGIKVMAEIDVPGHAESWGYGYSDLWPSSTCREPLDVSKNFTFEVINSILTDMREIFPFGLFHLGGDEVNTDCWSNTPEVKQWLDDNEMTAHDAYVYFVLRAQQLALSLGWQPVNWEETFNEFADMLDPRTIVHNWLGPGVAPKVVAKGFQCIVSNQDVWYLDHLNVKWKSFYTNEPLLGITNATEQQLVLGGEVCMWGETVDPSDLLQTIWPRAAAAAERLWSPLEYTSRLYDEVETRLEYFRCLLNQRNIAAAPVTNTFARSAPYGPGSCYVQ</sequence>
<keyword evidence="5" id="KW-0325">Glycoprotein</keyword>
<dbReference type="PANTHER" id="PTHR22600:SF40">
    <property type="entry name" value="BETA-HEXOSAMINIDASE 1"/>
    <property type="match status" value="1"/>
</dbReference>
<feature type="active site" description="Proton donor" evidence="8">
    <location>
        <position position="365"/>
    </location>
</feature>
<dbReference type="AlphaFoldDB" id="A0A8T2V0Z8"/>
<dbReference type="FunFam" id="3.20.20.80:FF:000063">
    <property type="entry name" value="Beta-hexosaminidase"/>
    <property type="match status" value="1"/>
</dbReference>
<dbReference type="GO" id="GO:0016020">
    <property type="term" value="C:membrane"/>
    <property type="evidence" value="ECO:0007669"/>
    <property type="project" value="TreeGrafter"/>
</dbReference>
<name>A0A8T2V0Z8_CERRI</name>
<dbReference type="PIRSF" id="PIRSF001093">
    <property type="entry name" value="B-hxosamndse_ab_euk"/>
    <property type="match status" value="1"/>
</dbReference>
<dbReference type="Gene3D" id="3.20.20.80">
    <property type="entry name" value="Glycosidases"/>
    <property type="match status" value="1"/>
</dbReference>
<dbReference type="GO" id="GO:0004563">
    <property type="term" value="F:beta-N-acetylhexosaminidase activity"/>
    <property type="evidence" value="ECO:0007669"/>
    <property type="project" value="UniProtKB-EC"/>
</dbReference>
<dbReference type="Pfam" id="PF00728">
    <property type="entry name" value="Glyco_hydro_20"/>
    <property type="match status" value="1"/>
</dbReference>
<dbReference type="EC" id="3.2.1.52" evidence="7"/>
<dbReference type="PRINTS" id="PR00738">
    <property type="entry name" value="GLHYDRLASE20"/>
</dbReference>
<dbReference type="GO" id="GO:0005975">
    <property type="term" value="P:carbohydrate metabolic process"/>
    <property type="evidence" value="ECO:0007669"/>
    <property type="project" value="InterPro"/>
</dbReference>
<evidence type="ECO:0000256" key="1">
    <source>
        <dbReference type="ARBA" id="ARBA00001231"/>
    </source>
</evidence>
<keyword evidence="3" id="KW-0732">Signal</keyword>
<evidence type="ECO:0000313" key="12">
    <source>
        <dbReference type="Proteomes" id="UP000825935"/>
    </source>
</evidence>
<evidence type="ECO:0000259" key="10">
    <source>
        <dbReference type="Pfam" id="PF14845"/>
    </source>
</evidence>
<dbReference type="InterPro" id="IPR029019">
    <property type="entry name" value="HEX_eukaryotic_N"/>
</dbReference>
<keyword evidence="12" id="KW-1185">Reference proteome</keyword>
<dbReference type="InterPro" id="IPR029018">
    <property type="entry name" value="Hex-like_dom2"/>
</dbReference>
<dbReference type="Proteomes" id="UP000825935">
    <property type="component" value="Chromosome 4"/>
</dbReference>
<dbReference type="Pfam" id="PF14845">
    <property type="entry name" value="Glycohydro_20b2"/>
    <property type="match status" value="1"/>
</dbReference>
<dbReference type="SUPFAM" id="SSF51445">
    <property type="entry name" value="(Trans)glycosidases"/>
    <property type="match status" value="1"/>
</dbReference>
<dbReference type="CDD" id="cd06562">
    <property type="entry name" value="GH20_HexA_HexB-like"/>
    <property type="match status" value="1"/>
</dbReference>
<evidence type="ECO:0000256" key="6">
    <source>
        <dbReference type="ARBA" id="ARBA00023295"/>
    </source>
</evidence>
<dbReference type="SUPFAM" id="SSF55545">
    <property type="entry name" value="beta-N-acetylhexosaminidase-like domain"/>
    <property type="match status" value="1"/>
</dbReference>
<evidence type="ECO:0000256" key="8">
    <source>
        <dbReference type="PIRSR" id="PIRSR001093-1"/>
    </source>
</evidence>
<dbReference type="GO" id="GO:0030203">
    <property type="term" value="P:glycosaminoglycan metabolic process"/>
    <property type="evidence" value="ECO:0007669"/>
    <property type="project" value="TreeGrafter"/>
</dbReference>
<dbReference type="EMBL" id="CM035409">
    <property type="protein sequence ID" value="KAH7439643.1"/>
    <property type="molecule type" value="Genomic_DNA"/>
</dbReference>
<keyword evidence="4 7" id="KW-0378">Hydrolase</keyword>
<comment type="caution">
    <text evidence="11">The sequence shown here is derived from an EMBL/GenBank/DDBJ whole genome shotgun (WGS) entry which is preliminary data.</text>
</comment>
<dbReference type="InterPro" id="IPR015883">
    <property type="entry name" value="Glyco_hydro_20_cat"/>
</dbReference>
<keyword evidence="6 7" id="KW-0326">Glycosidase</keyword>
<dbReference type="InterPro" id="IPR025705">
    <property type="entry name" value="Beta_hexosaminidase_sua/sub"/>
</dbReference>
<evidence type="ECO:0000256" key="4">
    <source>
        <dbReference type="ARBA" id="ARBA00022801"/>
    </source>
</evidence>
<proteinExistence type="inferred from homology"/>
<gene>
    <name evidence="11" type="ORF">KP509_04G070400</name>
</gene>
<organism evidence="11 12">
    <name type="scientific">Ceratopteris richardii</name>
    <name type="common">Triangle waterfern</name>
    <dbReference type="NCBI Taxonomy" id="49495"/>
    <lineage>
        <taxon>Eukaryota</taxon>
        <taxon>Viridiplantae</taxon>
        <taxon>Streptophyta</taxon>
        <taxon>Embryophyta</taxon>
        <taxon>Tracheophyta</taxon>
        <taxon>Polypodiopsida</taxon>
        <taxon>Polypodiidae</taxon>
        <taxon>Polypodiales</taxon>
        <taxon>Pteridineae</taxon>
        <taxon>Pteridaceae</taxon>
        <taxon>Parkerioideae</taxon>
        <taxon>Ceratopteris</taxon>
    </lineage>
</organism>
<dbReference type="Gene3D" id="3.30.379.10">
    <property type="entry name" value="Chitobiase/beta-hexosaminidase domain 2-like"/>
    <property type="match status" value="1"/>
</dbReference>
<dbReference type="OrthoDB" id="428480at2759"/>
<dbReference type="InterPro" id="IPR017853">
    <property type="entry name" value="GH"/>
</dbReference>
<feature type="domain" description="Beta-hexosaminidase eukaryotic type N-terminal" evidence="10">
    <location>
        <begin position="64"/>
        <end position="193"/>
    </location>
</feature>
<evidence type="ECO:0000256" key="5">
    <source>
        <dbReference type="ARBA" id="ARBA00023180"/>
    </source>
</evidence>
<protein>
    <recommendedName>
        <fullName evidence="7">Beta-hexosaminidase</fullName>
        <ecNumber evidence="7">3.2.1.52</ecNumber>
    </recommendedName>
</protein>
<evidence type="ECO:0000313" key="11">
    <source>
        <dbReference type="EMBL" id="KAH7439643.1"/>
    </source>
</evidence>
<evidence type="ECO:0000259" key="9">
    <source>
        <dbReference type="Pfam" id="PF00728"/>
    </source>
</evidence>